<dbReference type="InterPro" id="IPR041457">
    <property type="entry name" value="CxC2_KDZ-assoc"/>
</dbReference>
<feature type="compositionally biased region" description="Basic residues" evidence="1">
    <location>
        <begin position="1"/>
        <end position="12"/>
    </location>
</feature>
<protein>
    <recommendedName>
        <fullName evidence="2">CxC2-like cysteine cluster KDZ transposase-associated domain-containing protein</fullName>
    </recommendedName>
</protein>
<reference evidence="4" key="2">
    <citation type="submission" date="2015-01" db="EMBL/GenBank/DDBJ databases">
        <title>Evolutionary Origins and Diversification of the Mycorrhizal Mutualists.</title>
        <authorList>
            <consortium name="DOE Joint Genome Institute"/>
            <consortium name="Mycorrhizal Genomics Consortium"/>
            <person name="Kohler A."/>
            <person name="Kuo A."/>
            <person name="Nagy L.G."/>
            <person name="Floudas D."/>
            <person name="Copeland A."/>
            <person name="Barry K.W."/>
            <person name="Cichocki N."/>
            <person name="Veneault-Fourrey C."/>
            <person name="LaButti K."/>
            <person name="Lindquist E.A."/>
            <person name="Lipzen A."/>
            <person name="Lundell T."/>
            <person name="Morin E."/>
            <person name="Murat C."/>
            <person name="Riley R."/>
            <person name="Ohm R."/>
            <person name="Sun H."/>
            <person name="Tunlid A."/>
            <person name="Henrissat B."/>
            <person name="Grigoriev I.V."/>
            <person name="Hibbett D.S."/>
            <person name="Martin F."/>
        </authorList>
    </citation>
    <scope>NUCLEOTIDE SEQUENCE [LARGE SCALE GENOMIC DNA]</scope>
    <source>
        <strain evidence="4">F 1598</strain>
    </source>
</reference>
<dbReference type="EMBL" id="KN833023">
    <property type="protein sequence ID" value="KIM77647.1"/>
    <property type="molecule type" value="Genomic_DNA"/>
</dbReference>
<dbReference type="STRING" id="765440.A0A0C3BJZ1"/>
<dbReference type="Pfam" id="PF18758">
    <property type="entry name" value="KDZ"/>
    <property type="match status" value="1"/>
</dbReference>
<evidence type="ECO:0000313" key="3">
    <source>
        <dbReference type="EMBL" id="KIM77647.1"/>
    </source>
</evidence>
<accession>A0A0C3BJZ1</accession>
<feature type="compositionally biased region" description="Polar residues" evidence="1">
    <location>
        <begin position="68"/>
        <end position="90"/>
    </location>
</feature>
<name>A0A0C3BJZ1_PILCF</name>
<feature type="non-terminal residue" evidence="3">
    <location>
        <position position="519"/>
    </location>
</feature>
<feature type="compositionally biased region" description="Polar residues" evidence="1">
    <location>
        <begin position="43"/>
        <end position="57"/>
    </location>
</feature>
<feature type="region of interest" description="Disordered" evidence="1">
    <location>
        <begin position="1"/>
        <end position="21"/>
    </location>
</feature>
<dbReference type="PANTHER" id="PTHR33096">
    <property type="entry name" value="CXC2 DOMAIN-CONTAINING PROTEIN"/>
    <property type="match status" value="1"/>
</dbReference>
<evidence type="ECO:0000313" key="4">
    <source>
        <dbReference type="Proteomes" id="UP000054166"/>
    </source>
</evidence>
<dbReference type="OrthoDB" id="3257613at2759"/>
<dbReference type="InParanoid" id="A0A0C3BJZ1"/>
<keyword evidence="4" id="KW-1185">Reference proteome</keyword>
<dbReference type="PANTHER" id="PTHR33096:SF1">
    <property type="entry name" value="CXC1-LIKE CYSTEINE CLUSTER ASSOCIATED WITH KDZ TRANSPOSASES DOMAIN-CONTAINING PROTEIN"/>
    <property type="match status" value="1"/>
</dbReference>
<dbReference type="Proteomes" id="UP000054166">
    <property type="component" value="Unassembled WGS sequence"/>
</dbReference>
<dbReference type="HOGENOM" id="CLU_003703_12_1_1"/>
<proteinExistence type="predicted"/>
<feature type="region of interest" description="Disordered" evidence="1">
    <location>
        <begin position="43"/>
        <end position="90"/>
    </location>
</feature>
<dbReference type="InterPro" id="IPR040521">
    <property type="entry name" value="KDZ"/>
</dbReference>
<gene>
    <name evidence="3" type="ORF">PILCRDRAFT_11904</name>
</gene>
<evidence type="ECO:0000259" key="2">
    <source>
        <dbReference type="Pfam" id="PF18803"/>
    </source>
</evidence>
<organism evidence="3 4">
    <name type="scientific">Piloderma croceum (strain F 1598)</name>
    <dbReference type="NCBI Taxonomy" id="765440"/>
    <lineage>
        <taxon>Eukaryota</taxon>
        <taxon>Fungi</taxon>
        <taxon>Dikarya</taxon>
        <taxon>Basidiomycota</taxon>
        <taxon>Agaricomycotina</taxon>
        <taxon>Agaricomycetes</taxon>
        <taxon>Agaricomycetidae</taxon>
        <taxon>Atheliales</taxon>
        <taxon>Atheliaceae</taxon>
        <taxon>Piloderma</taxon>
    </lineage>
</organism>
<sequence>MSHSTGKRKRTKTSSEHRIAGATFLDPFSQTARFTMTATLTSSGSVQSTSHNVNMGRNTVPKRVRVQPTATESTPTNATNTSSDTKNQTQSSVLLEQFEKQLDSLLDFILDIEADDCLGEQCLCGNGDRLYCCMDCFQSATKCSSCFISDHVQMPFHWVEKWNGEYFERMDISQIGHTISLGHEGAPCPSSQLDTSAVNFIIVDTNGVHKTRVSFCNCVDNGSRVQQLMKARLFPASTDQPTTAFSFRVLKDFHLQTLESKKSAYDYLGALRRLTNNANPDGVPNPYAQFLRVVRVWRMLTMRKRSGQAHGIDTFFPHRPKGNMAVPCPTCPEPGVNMEEGWDLTDEDLKHVIQLYKSIDGNFQLQKKKKNDDPDDVALMEGLGYFPPDPGYQEYLKRVGESKEKCTCAHLNAVNMQDKIKFKNCDITGVVGVECRHILIMSMVDLQKGERYVNADYALATALRRGYALKYIVTTYDIACQYGINIKDRFRQHFPDLADVVSRIEFLVPKLHLQAHKDD</sequence>
<evidence type="ECO:0000256" key="1">
    <source>
        <dbReference type="SAM" id="MobiDB-lite"/>
    </source>
</evidence>
<dbReference type="AlphaFoldDB" id="A0A0C3BJZ1"/>
<feature type="domain" description="CxC2-like cysteine cluster KDZ transposase-associated" evidence="2">
    <location>
        <begin position="173"/>
        <end position="278"/>
    </location>
</feature>
<reference evidence="3 4" key="1">
    <citation type="submission" date="2014-04" db="EMBL/GenBank/DDBJ databases">
        <authorList>
            <consortium name="DOE Joint Genome Institute"/>
            <person name="Kuo A."/>
            <person name="Tarkka M."/>
            <person name="Buscot F."/>
            <person name="Kohler A."/>
            <person name="Nagy L.G."/>
            <person name="Floudas D."/>
            <person name="Copeland A."/>
            <person name="Barry K.W."/>
            <person name="Cichocki N."/>
            <person name="Veneault-Fourrey C."/>
            <person name="LaButti K."/>
            <person name="Lindquist E.A."/>
            <person name="Lipzen A."/>
            <person name="Lundell T."/>
            <person name="Morin E."/>
            <person name="Murat C."/>
            <person name="Sun H."/>
            <person name="Tunlid A."/>
            <person name="Henrissat B."/>
            <person name="Grigoriev I.V."/>
            <person name="Hibbett D.S."/>
            <person name="Martin F."/>
            <person name="Nordberg H.P."/>
            <person name="Cantor M.N."/>
            <person name="Hua S.X."/>
        </authorList>
    </citation>
    <scope>NUCLEOTIDE SEQUENCE [LARGE SCALE GENOMIC DNA]</scope>
    <source>
        <strain evidence="3 4">F 1598</strain>
    </source>
</reference>
<dbReference type="Pfam" id="PF18803">
    <property type="entry name" value="CxC2"/>
    <property type="match status" value="1"/>
</dbReference>